<dbReference type="AlphaFoldDB" id="A0A2R4MJK0"/>
<protein>
    <submittedName>
        <fullName evidence="1">N-formylglutamate deformylase</fullName>
    </submittedName>
</protein>
<keyword evidence="1" id="KW-0614">Plasmid</keyword>
<name>A0A2R4MJK0_9HYPH</name>
<evidence type="ECO:0000313" key="1">
    <source>
        <dbReference type="EMBL" id="AVX06171.1"/>
    </source>
</evidence>
<geneLocation type="plasmid" evidence="2">
    <name>phl2708y3</name>
</geneLocation>
<keyword evidence="2" id="KW-1185">Reference proteome</keyword>
<dbReference type="PIRSF" id="PIRSF029730">
    <property type="entry name" value="UCP029730"/>
    <property type="match status" value="1"/>
</dbReference>
<dbReference type="SUPFAM" id="SSF53187">
    <property type="entry name" value="Zn-dependent exopeptidases"/>
    <property type="match status" value="1"/>
</dbReference>
<dbReference type="InterPro" id="IPR011227">
    <property type="entry name" value="UCP029730"/>
</dbReference>
<sequence length="257" mass="29090">MSLNRHAQRLLTDADPNPIDFFNPEGDADILLVCEHAGQKVPEKLFGLQLSNSDMDKHIGWDIGAAAVTREMAKLLNAPAILQRYSRLVVDCNRPPEAPDAMPEVADNIPIPGNQNLDRTARQQRIDEIFWPFHHAVEAAIHSKRFRLVLSIHSFTPQLGDEARPWPLAFLYRGDVATPTKLASFIHQEQPDLAIGMNEPYQIDDESDWFVPQHGETNNIPHSLIEIRNDQIEDTEGQNRWAMQLAKATTQLLETKL</sequence>
<dbReference type="Gene3D" id="3.40.630.40">
    <property type="entry name" value="Zn-dependent exopeptidases"/>
    <property type="match status" value="1"/>
</dbReference>
<organism evidence="1 2">
    <name type="scientific">Maritalea myrionectae</name>
    <dbReference type="NCBI Taxonomy" id="454601"/>
    <lineage>
        <taxon>Bacteria</taxon>
        <taxon>Pseudomonadati</taxon>
        <taxon>Pseudomonadota</taxon>
        <taxon>Alphaproteobacteria</taxon>
        <taxon>Hyphomicrobiales</taxon>
        <taxon>Devosiaceae</taxon>
        <taxon>Maritalea</taxon>
    </lineage>
</organism>
<accession>A0A2R4MJK0</accession>
<dbReference type="KEGG" id="mmyr:MXMO3_03668"/>
<reference evidence="1 2" key="1">
    <citation type="submission" date="2017-05" db="EMBL/GenBank/DDBJ databases">
        <title>Genome Analysis of Maritalea myrionectae HL2708#5.</title>
        <authorList>
            <consortium name="Cotde Inc.-PKNU"/>
            <person name="Jang D."/>
            <person name="Oh H.-M."/>
        </authorList>
    </citation>
    <scope>NUCLEOTIDE SEQUENCE [LARGE SCALE GENOMIC DNA]</scope>
    <source>
        <strain evidence="1 2">HL2708#5</strain>
        <plasmid evidence="2">phl2708y3</plasmid>
    </source>
</reference>
<dbReference type="InterPro" id="IPR007709">
    <property type="entry name" value="N-FG_amidohydro"/>
</dbReference>
<gene>
    <name evidence="1" type="ORF">MXMO3_03668</name>
</gene>
<dbReference type="STRING" id="1122213.GCA_000423365_03414"/>
<dbReference type="Pfam" id="PF05013">
    <property type="entry name" value="FGase"/>
    <property type="match status" value="1"/>
</dbReference>
<dbReference type="Proteomes" id="UP000258927">
    <property type="component" value="Plasmid pHL2708Y3"/>
</dbReference>
<dbReference type="EMBL" id="CP021332">
    <property type="protein sequence ID" value="AVX06171.1"/>
    <property type="molecule type" value="Genomic_DNA"/>
</dbReference>
<dbReference type="RefSeq" id="WP_027836177.1">
    <property type="nucleotide sequence ID" value="NZ_CP021332.1"/>
</dbReference>
<evidence type="ECO:0000313" key="2">
    <source>
        <dbReference type="Proteomes" id="UP000258927"/>
    </source>
</evidence>
<proteinExistence type="predicted"/>